<dbReference type="PANTHER" id="PTHR42718:SF10">
    <property type="entry name" value="TRANSPORTER, PUTATIVE (AFU_ORTHOLOGUE AFUA_8G06760)-RELATED"/>
    <property type="match status" value="1"/>
</dbReference>
<feature type="transmembrane region" description="Helical" evidence="6">
    <location>
        <begin position="287"/>
        <end position="305"/>
    </location>
</feature>
<feature type="transmembrane region" description="Helical" evidence="6">
    <location>
        <begin position="124"/>
        <end position="144"/>
    </location>
</feature>
<dbReference type="OMA" id="AAYWTIF"/>
<keyword evidence="2 6" id="KW-0812">Transmembrane</keyword>
<dbReference type="KEGG" id="cim:CIMG_01692"/>
<dbReference type="InParanoid" id="J3KJR0"/>
<dbReference type="EMBL" id="GG704911">
    <property type="protein sequence ID" value="EAS36338.3"/>
    <property type="molecule type" value="Genomic_DNA"/>
</dbReference>
<feature type="compositionally biased region" description="Polar residues" evidence="5">
    <location>
        <begin position="1"/>
        <end position="18"/>
    </location>
</feature>
<keyword evidence="4 6" id="KW-0472">Membrane</keyword>
<evidence type="ECO:0000313" key="8">
    <source>
        <dbReference type="Proteomes" id="UP000001261"/>
    </source>
</evidence>
<organism evidence="7 8">
    <name type="scientific">Coccidioides immitis (strain RS)</name>
    <name type="common">Valley fever fungus</name>
    <dbReference type="NCBI Taxonomy" id="246410"/>
    <lineage>
        <taxon>Eukaryota</taxon>
        <taxon>Fungi</taxon>
        <taxon>Dikarya</taxon>
        <taxon>Ascomycota</taxon>
        <taxon>Pezizomycotina</taxon>
        <taxon>Eurotiomycetes</taxon>
        <taxon>Eurotiomycetidae</taxon>
        <taxon>Onygenales</taxon>
        <taxon>Onygenaceae</taxon>
        <taxon>Coccidioides</taxon>
    </lineage>
</organism>
<dbReference type="VEuPathDB" id="FungiDB:CIMG_01692"/>
<dbReference type="PANTHER" id="PTHR42718">
    <property type="entry name" value="MAJOR FACILITATOR SUPERFAMILY MULTIDRUG TRANSPORTER MFSC"/>
    <property type="match status" value="1"/>
</dbReference>
<evidence type="ECO:0008006" key="9">
    <source>
        <dbReference type="Google" id="ProtNLM"/>
    </source>
</evidence>
<proteinExistence type="predicted"/>
<evidence type="ECO:0000256" key="2">
    <source>
        <dbReference type="ARBA" id="ARBA00022692"/>
    </source>
</evidence>
<feature type="transmembrane region" description="Helical" evidence="6">
    <location>
        <begin position="260"/>
        <end position="280"/>
    </location>
</feature>
<dbReference type="InterPro" id="IPR036259">
    <property type="entry name" value="MFS_trans_sf"/>
</dbReference>
<dbReference type="GO" id="GO:0016020">
    <property type="term" value="C:membrane"/>
    <property type="evidence" value="ECO:0007669"/>
    <property type="project" value="UniProtKB-SubCell"/>
</dbReference>
<keyword evidence="8" id="KW-1185">Reference proteome</keyword>
<feature type="transmembrane region" description="Helical" evidence="6">
    <location>
        <begin position="188"/>
        <end position="206"/>
    </location>
</feature>
<feature type="transmembrane region" description="Helical" evidence="6">
    <location>
        <begin position="348"/>
        <end position="375"/>
    </location>
</feature>
<sequence>MGTLSTTPSDGSSVSTVELRSLSPVPVEPARHKGRRVSDVQNECAAIPDPTSHLEPQNRLHQPLRRFSFLNVMGSGILIAALPRIAKDVSISEGLILWPAAVYSLAAGCLLLMFGAVADIIGPKLMWVTGSFLFVAFTVAVSAARTGLQVILFRTCLGVAISMCLPTAVSLIANTFPKVLGGIFTDTIGWRWAYNMMSLALVHHHLDKKLTRRLIEDVDWLGDIQNIVLLVVSGVLLVAFPCWMYYQVKNGRPALIPNKLWMNSSFTSICISVFMSYLVARVELRTLGVISALITMIALVLMATVDIDEDYWLAPFWALLFSPVNPDMLFTLSNLVISDSFPADIQSLAGGVFNGVSQFGNSVGLAATAAIVASVTEHSDINLSHKELVMKGYRSAFWTIFAATTLVVIISFFGLRKGGTVGKKDE</sequence>
<dbReference type="InterPro" id="IPR011701">
    <property type="entry name" value="MFS"/>
</dbReference>
<keyword evidence="3 6" id="KW-1133">Transmembrane helix</keyword>
<comment type="subcellular location">
    <subcellularLocation>
        <location evidence="1">Membrane</location>
        <topology evidence="1">Multi-pass membrane protein</topology>
    </subcellularLocation>
</comment>
<feature type="transmembrane region" description="Helical" evidence="6">
    <location>
        <begin position="311"/>
        <end position="336"/>
    </location>
</feature>
<dbReference type="RefSeq" id="XP_001247921.2">
    <property type="nucleotide sequence ID" value="XM_001247920.2"/>
</dbReference>
<dbReference type="Proteomes" id="UP000001261">
    <property type="component" value="Unassembled WGS sequence"/>
</dbReference>
<gene>
    <name evidence="7" type="ORF">CIMG_01692</name>
</gene>
<evidence type="ECO:0000256" key="6">
    <source>
        <dbReference type="SAM" id="Phobius"/>
    </source>
</evidence>
<name>J3KJR0_COCIM</name>
<feature type="transmembrane region" description="Helical" evidence="6">
    <location>
        <begin position="151"/>
        <end position="176"/>
    </location>
</feature>
<feature type="transmembrane region" description="Helical" evidence="6">
    <location>
        <begin position="227"/>
        <end position="248"/>
    </location>
</feature>
<dbReference type="GeneID" id="4567037"/>
<accession>J3KJR0</accession>
<evidence type="ECO:0000256" key="3">
    <source>
        <dbReference type="ARBA" id="ARBA00022989"/>
    </source>
</evidence>
<feature type="region of interest" description="Disordered" evidence="5">
    <location>
        <begin position="1"/>
        <end position="38"/>
    </location>
</feature>
<dbReference type="SUPFAM" id="SSF103473">
    <property type="entry name" value="MFS general substrate transporter"/>
    <property type="match status" value="1"/>
</dbReference>
<dbReference type="OrthoDB" id="2130629at2759"/>
<dbReference type="Pfam" id="PF07690">
    <property type="entry name" value="MFS_1"/>
    <property type="match status" value="1"/>
</dbReference>
<dbReference type="GO" id="GO:0022857">
    <property type="term" value="F:transmembrane transporter activity"/>
    <property type="evidence" value="ECO:0007669"/>
    <property type="project" value="InterPro"/>
</dbReference>
<evidence type="ECO:0000256" key="5">
    <source>
        <dbReference type="SAM" id="MobiDB-lite"/>
    </source>
</evidence>
<dbReference type="Gene3D" id="1.20.1250.20">
    <property type="entry name" value="MFS general substrate transporter like domains"/>
    <property type="match status" value="2"/>
</dbReference>
<reference evidence="8" key="2">
    <citation type="journal article" date="2010" name="Genome Res.">
        <title>Population genomic sequencing of Coccidioides fungi reveals recent hybridization and transposon control.</title>
        <authorList>
            <person name="Neafsey D.E."/>
            <person name="Barker B.M."/>
            <person name="Sharpton T.J."/>
            <person name="Stajich J.E."/>
            <person name="Park D.J."/>
            <person name="Whiston E."/>
            <person name="Hung C.-Y."/>
            <person name="McMahan C."/>
            <person name="White J."/>
            <person name="Sykes S."/>
            <person name="Heiman D."/>
            <person name="Young S."/>
            <person name="Zeng Q."/>
            <person name="Abouelleil A."/>
            <person name="Aftuck L."/>
            <person name="Bessette D."/>
            <person name="Brown A."/>
            <person name="FitzGerald M."/>
            <person name="Lui A."/>
            <person name="Macdonald J.P."/>
            <person name="Priest M."/>
            <person name="Orbach M.J."/>
            <person name="Galgiani J.N."/>
            <person name="Kirkland T.N."/>
            <person name="Cole G.T."/>
            <person name="Birren B.W."/>
            <person name="Henn M.R."/>
            <person name="Taylor J.W."/>
            <person name="Rounsley S.D."/>
        </authorList>
    </citation>
    <scope>GENOME REANNOTATION</scope>
    <source>
        <strain evidence="8">RS</strain>
    </source>
</reference>
<dbReference type="AlphaFoldDB" id="J3KJR0"/>
<evidence type="ECO:0000256" key="1">
    <source>
        <dbReference type="ARBA" id="ARBA00004141"/>
    </source>
</evidence>
<reference evidence="8" key="1">
    <citation type="journal article" date="2009" name="Genome Res.">
        <title>Comparative genomic analyses of the human fungal pathogens Coccidioides and their relatives.</title>
        <authorList>
            <person name="Sharpton T.J."/>
            <person name="Stajich J.E."/>
            <person name="Rounsley S.D."/>
            <person name="Gardner M.J."/>
            <person name="Wortman J.R."/>
            <person name="Jordar V.S."/>
            <person name="Maiti R."/>
            <person name="Kodira C.D."/>
            <person name="Neafsey D.E."/>
            <person name="Zeng Q."/>
            <person name="Hung C.-Y."/>
            <person name="McMahan C."/>
            <person name="Muszewska A."/>
            <person name="Grynberg M."/>
            <person name="Mandel M.A."/>
            <person name="Kellner E.M."/>
            <person name="Barker B.M."/>
            <person name="Galgiani J.N."/>
            <person name="Orbach M.J."/>
            <person name="Kirkland T.N."/>
            <person name="Cole G.T."/>
            <person name="Henn M.R."/>
            <person name="Birren B.W."/>
            <person name="Taylor J.W."/>
        </authorList>
    </citation>
    <scope>NUCLEOTIDE SEQUENCE [LARGE SCALE GENOMIC DNA]</scope>
    <source>
        <strain evidence="8">RS</strain>
    </source>
</reference>
<protein>
    <recommendedName>
        <fullName evidence="9">MFS transporter</fullName>
    </recommendedName>
</protein>
<feature type="transmembrane region" description="Helical" evidence="6">
    <location>
        <begin position="395"/>
        <end position="415"/>
    </location>
</feature>
<evidence type="ECO:0000313" key="7">
    <source>
        <dbReference type="EMBL" id="EAS36338.3"/>
    </source>
</evidence>
<feature type="transmembrane region" description="Helical" evidence="6">
    <location>
        <begin position="95"/>
        <end position="118"/>
    </location>
</feature>
<evidence type="ECO:0000256" key="4">
    <source>
        <dbReference type="ARBA" id="ARBA00023136"/>
    </source>
</evidence>